<proteinExistence type="predicted"/>
<gene>
    <name evidence="1" type="ordered locus">CSE_09570</name>
</gene>
<evidence type="ECO:0000313" key="2">
    <source>
        <dbReference type="Proteomes" id="UP000004793"/>
    </source>
</evidence>
<dbReference type="AlphaFoldDB" id="A0A7U6GET8"/>
<sequence length="96" mass="10668">MDEALLWEPLEGNKVRCNLCNFRCAIPDGKSGICKVRINKSGKLYTLLNSYVSSWALDPIEKSLFTTIIQGALSFHLEHGGVISVVVVVKIMKFPD</sequence>
<name>A0A7U6GET8_CALEA</name>
<keyword evidence="2" id="KW-1185">Reference proteome</keyword>
<evidence type="ECO:0000313" key="1">
    <source>
        <dbReference type="EMBL" id="BAL81083.1"/>
    </source>
</evidence>
<dbReference type="EMBL" id="AP012051">
    <property type="protein sequence ID" value="BAL81083.1"/>
    <property type="molecule type" value="Genomic_DNA"/>
</dbReference>
<accession>A0A7U6GET8</accession>
<evidence type="ECO:0008006" key="3">
    <source>
        <dbReference type="Google" id="ProtNLM"/>
    </source>
</evidence>
<reference evidence="1 2" key="1">
    <citation type="submission" date="2011-01" db="EMBL/GenBank/DDBJ databases">
        <title>Whole genome sequence of Caldisericum exile AZM16c01.</title>
        <authorList>
            <person name="Narita-Yamada S."/>
            <person name="Kawakoshi A."/>
            <person name="Nakamura S."/>
            <person name="Sasagawa M."/>
            <person name="Fukada J."/>
            <person name="Sekine M."/>
            <person name="Kato Y."/>
            <person name="Fukai R."/>
            <person name="Sasaki K."/>
            <person name="Hanamaki A."/>
            <person name="Narita H."/>
            <person name="Konno Y."/>
            <person name="Mori K."/>
            <person name="Yamazaki S."/>
            <person name="Suzuki K."/>
            <person name="Fujita N."/>
        </authorList>
    </citation>
    <scope>NUCLEOTIDE SEQUENCE [LARGE SCALE GENOMIC DNA]</scope>
    <source>
        <strain evidence="2">DSM 21853 / NBRC 104410 / AZM16c01</strain>
    </source>
</reference>
<organism evidence="1 2">
    <name type="scientific">Caldisericum exile (strain DSM 21853 / NBRC 104410 / AZM16c01)</name>
    <dbReference type="NCBI Taxonomy" id="511051"/>
    <lineage>
        <taxon>Bacteria</taxon>
        <taxon>Pseudomonadati</taxon>
        <taxon>Caldisericota/Cryosericota group</taxon>
        <taxon>Caldisericota</taxon>
        <taxon>Caldisericia</taxon>
        <taxon>Caldisericales</taxon>
        <taxon>Caldisericaceae</taxon>
        <taxon>Caldisericum</taxon>
    </lineage>
</organism>
<protein>
    <recommendedName>
        <fullName evidence="3">AmmeMemoRadiSam system radical SAM enzyme</fullName>
    </recommendedName>
</protein>
<dbReference type="Proteomes" id="UP000004793">
    <property type="component" value="Chromosome"/>
</dbReference>
<dbReference type="KEGG" id="cex:CSE_09570"/>
<dbReference type="RefSeq" id="WP_014453485.1">
    <property type="nucleotide sequence ID" value="NC_017096.1"/>
</dbReference>